<comment type="caution">
    <text evidence="4">The sequence shown here is derived from an EMBL/GenBank/DDBJ whole genome shotgun (WGS) entry which is preliminary data.</text>
</comment>
<feature type="domain" description="RRM" evidence="3">
    <location>
        <begin position="75"/>
        <end position="154"/>
    </location>
</feature>
<evidence type="ECO:0000313" key="4">
    <source>
        <dbReference type="EMBL" id="KAF9693674.1"/>
    </source>
</evidence>
<keyword evidence="5" id="KW-1185">Reference proteome</keyword>
<accession>A0A8H7IYV5</accession>
<reference evidence="4" key="2">
    <citation type="submission" date="2020-09" db="EMBL/GenBank/DDBJ databases">
        <title>Reference genome assembly for Australian Ascochyta lentis isolate Al4.</title>
        <authorList>
            <person name="Lee R.C."/>
            <person name="Farfan-Caceres L.M."/>
            <person name="Debler J.W."/>
            <person name="Williams A.H."/>
            <person name="Henares B.M."/>
        </authorList>
    </citation>
    <scope>NUCLEOTIDE SEQUENCE</scope>
    <source>
        <strain evidence="4">Al4</strain>
    </source>
</reference>
<dbReference type="Proteomes" id="UP000651452">
    <property type="component" value="Unassembled WGS sequence"/>
</dbReference>
<dbReference type="InterPro" id="IPR012677">
    <property type="entry name" value="Nucleotide-bd_a/b_plait_sf"/>
</dbReference>
<name>A0A8H7IYV5_9PLEO</name>
<evidence type="ECO:0000313" key="5">
    <source>
        <dbReference type="Proteomes" id="UP000651452"/>
    </source>
</evidence>
<dbReference type="EMBL" id="RZGK01000015">
    <property type="protein sequence ID" value="KAF9693674.1"/>
    <property type="molecule type" value="Genomic_DNA"/>
</dbReference>
<dbReference type="PROSITE" id="PS50102">
    <property type="entry name" value="RRM"/>
    <property type="match status" value="1"/>
</dbReference>
<gene>
    <name evidence="4" type="ORF">EKO04_008418</name>
</gene>
<dbReference type="AlphaFoldDB" id="A0A8H7IYV5"/>
<dbReference type="Pfam" id="PF00076">
    <property type="entry name" value="RRM_1"/>
    <property type="match status" value="2"/>
</dbReference>
<reference evidence="4" key="1">
    <citation type="submission" date="2018-12" db="EMBL/GenBank/DDBJ databases">
        <authorList>
            <person name="Syme R.A."/>
            <person name="Farfan-Caceres L."/>
            <person name="Lichtenzveig J."/>
        </authorList>
    </citation>
    <scope>NUCLEOTIDE SEQUENCE</scope>
    <source>
        <strain evidence="4">Al4</strain>
    </source>
</reference>
<dbReference type="GO" id="GO:0003723">
    <property type="term" value="F:RNA binding"/>
    <property type="evidence" value="ECO:0007669"/>
    <property type="project" value="UniProtKB-UniRule"/>
</dbReference>
<keyword evidence="1 2" id="KW-0694">RNA-binding</keyword>
<dbReference type="InterPro" id="IPR000504">
    <property type="entry name" value="RRM_dom"/>
</dbReference>
<dbReference type="CDD" id="cd00590">
    <property type="entry name" value="RRM_SF"/>
    <property type="match status" value="1"/>
</dbReference>
<evidence type="ECO:0000259" key="3">
    <source>
        <dbReference type="PROSITE" id="PS50102"/>
    </source>
</evidence>
<sequence>MSAPRVIAQGRFVLSRGFTTSRAAGSIFRVVSTTLPQRQFSSNVRFQQETIQTPATGPEVPLTATRSVSPGNNARSIAITKLPKRVVKNDVEKLLRSAGFDVKRIQLRVDRFTFFSDSSCFIELRSEEQAQKAMQTLNGQQLHGTSLVVRPIKESFYWDQGFKKDARFFFHDERTPSQAIQPLLEGRRYALQVENPGWMSQEGSGKSANTTRREIIEKYFKPFGVEVIGALNPIWRHQKKDHSFLAHIDFASKEGAEQAVEALNDTEIEGKRVYLQLSTVNPSRAKQIGAVDQGVLAQLQESGFIDQSSAQKTTA</sequence>
<protein>
    <recommendedName>
        <fullName evidence="3">RRM domain-containing protein</fullName>
    </recommendedName>
</protein>
<dbReference type="SMART" id="SM00360">
    <property type="entry name" value="RRM"/>
    <property type="match status" value="2"/>
</dbReference>
<organism evidence="4 5">
    <name type="scientific">Ascochyta lentis</name>
    <dbReference type="NCBI Taxonomy" id="205686"/>
    <lineage>
        <taxon>Eukaryota</taxon>
        <taxon>Fungi</taxon>
        <taxon>Dikarya</taxon>
        <taxon>Ascomycota</taxon>
        <taxon>Pezizomycotina</taxon>
        <taxon>Dothideomycetes</taxon>
        <taxon>Pleosporomycetidae</taxon>
        <taxon>Pleosporales</taxon>
        <taxon>Pleosporineae</taxon>
        <taxon>Didymellaceae</taxon>
        <taxon>Ascochyta</taxon>
    </lineage>
</organism>
<dbReference type="PANTHER" id="PTHR21245">
    <property type="entry name" value="HETEROGENEOUS NUCLEAR RIBONUCLEOPROTEIN"/>
    <property type="match status" value="1"/>
</dbReference>
<dbReference type="SUPFAM" id="SSF54928">
    <property type="entry name" value="RNA-binding domain, RBD"/>
    <property type="match status" value="2"/>
</dbReference>
<proteinExistence type="predicted"/>
<dbReference type="Gene3D" id="3.30.70.330">
    <property type="match status" value="2"/>
</dbReference>
<dbReference type="InterPro" id="IPR035979">
    <property type="entry name" value="RBD_domain_sf"/>
</dbReference>
<evidence type="ECO:0000256" key="2">
    <source>
        <dbReference type="PROSITE-ProRule" id="PRU00176"/>
    </source>
</evidence>
<evidence type="ECO:0000256" key="1">
    <source>
        <dbReference type="ARBA" id="ARBA00022884"/>
    </source>
</evidence>
<dbReference type="OrthoDB" id="272703at2759"/>